<protein>
    <submittedName>
        <fullName evidence="1">Uncharacterized protein</fullName>
    </submittedName>
</protein>
<sequence length="39" mass="4597">MFDRGFDGINDPANWNVPLMRTDEHFHMNTEHGYFGIVD</sequence>
<reference evidence="1" key="1">
    <citation type="journal article" date="2014" name="Front. Microbiol.">
        <title>High frequency of phylogenetically diverse reductive dehalogenase-homologous genes in deep subseafloor sedimentary metagenomes.</title>
        <authorList>
            <person name="Kawai M."/>
            <person name="Futagami T."/>
            <person name="Toyoda A."/>
            <person name="Takaki Y."/>
            <person name="Nishi S."/>
            <person name="Hori S."/>
            <person name="Arai W."/>
            <person name="Tsubouchi T."/>
            <person name="Morono Y."/>
            <person name="Uchiyama I."/>
            <person name="Ito T."/>
            <person name="Fujiyama A."/>
            <person name="Inagaki F."/>
            <person name="Takami H."/>
        </authorList>
    </citation>
    <scope>NUCLEOTIDE SEQUENCE</scope>
    <source>
        <strain evidence="1">Expedition CK06-06</strain>
    </source>
</reference>
<dbReference type="EMBL" id="BARS01038073">
    <property type="protein sequence ID" value="GAG18420.1"/>
    <property type="molecule type" value="Genomic_DNA"/>
</dbReference>
<dbReference type="AlphaFoldDB" id="X0VJK2"/>
<comment type="caution">
    <text evidence="1">The sequence shown here is derived from an EMBL/GenBank/DDBJ whole genome shotgun (WGS) entry which is preliminary data.</text>
</comment>
<organism evidence="1">
    <name type="scientific">marine sediment metagenome</name>
    <dbReference type="NCBI Taxonomy" id="412755"/>
    <lineage>
        <taxon>unclassified sequences</taxon>
        <taxon>metagenomes</taxon>
        <taxon>ecological metagenomes</taxon>
    </lineage>
</organism>
<proteinExistence type="predicted"/>
<gene>
    <name evidence="1" type="ORF">S01H1_58286</name>
</gene>
<evidence type="ECO:0000313" key="1">
    <source>
        <dbReference type="EMBL" id="GAG18420.1"/>
    </source>
</evidence>
<accession>X0VJK2</accession>
<name>X0VJK2_9ZZZZ</name>